<evidence type="ECO:0000313" key="3">
    <source>
        <dbReference type="EnsemblPlants" id="OB07G27950.1"/>
    </source>
</evidence>
<dbReference type="InterPro" id="IPR002048">
    <property type="entry name" value="EF_hand_dom"/>
</dbReference>
<dbReference type="InterPro" id="IPR011992">
    <property type="entry name" value="EF-hand-dom_pair"/>
</dbReference>
<dbReference type="SUPFAM" id="SSF47473">
    <property type="entry name" value="EF-hand"/>
    <property type="match status" value="1"/>
</dbReference>
<dbReference type="Gene3D" id="1.10.238.10">
    <property type="entry name" value="EF-hand"/>
    <property type="match status" value="1"/>
</dbReference>
<reference evidence="3" key="2">
    <citation type="submission" date="2013-04" db="UniProtKB">
        <authorList>
            <consortium name="EnsemblPlants"/>
        </authorList>
    </citation>
    <scope>IDENTIFICATION</scope>
</reference>
<dbReference type="Gramene" id="OB07G27950.1">
    <property type="protein sequence ID" value="OB07G27950.1"/>
    <property type="gene ID" value="OB07G27950"/>
</dbReference>
<keyword evidence="1" id="KW-0106">Calcium</keyword>
<dbReference type="GO" id="GO:0005509">
    <property type="term" value="F:calcium ion binding"/>
    <property type="evidence" value="ECO:0007669"/>
    <property type="project" value="InterPro"/>
</dbReference>
<dbReference type="Proteomes" id="UP000006038">
    <property type="component" value="Chromosome 7"/>
</dbReference>
<dbReference type="AlphaFoldDB" id="J3MN13"/>
<evidence type="ECO:0000259" key="2">
    <source>
        <dbReference type="PROSITE" id="PS50222"/>
    </source>
</evidence>
<dbReference type="InterPro" id="IPR018247">
    <property type="entry name" value="EF_Hand_1_Ca_BS"/>
</dbReference>
<accession>J3MN13</accession>
<evidence type="ECO:0000313" key="4">
    <source>
        <dbReference type="Proteomes" id="UP000006038"/>
    </source>
</evidence>
<dbReference type="HOGENOM" id="CLU_147785_0_1_1"/>
<dbReference type="Pfam" id="PF13202">
    <property type="entry name" value="EF-hand_5"/>
    <property type="match status" value="2"/>
</dbReference>
<dbReference type="PROSITE" id="PS50222">
    <property type="entry name" value="EF_HAND_2"/>
    <property type="match status" value="2"/>
</dbReference>
<dbReference type="OMA" id="DGRINWR"/>
<dbReference type="EnsemblPlants" id="OB07G27950.1">
    <property type="protein sequence ID" value="OB07G27950.1"/>
    <property type="gene ID" value="OB07G27950"/>
</dbReference>
<proteinExistence type="predicted"/>
<keyword evidence="4" id="KW-1185">Reference proteome</keyword>
<feature type="domain" description="EF-hand" evidence="2">
    <location>
        <begin position="54"/>
        <end position="89"/>
    </location>
</feature>
<sequence>MGKKVKPTGQEDAEATRVRLEHFKTWLMQFDADRDGRINWRELREAIRRRGARFASLKAWFALHLADKDGNGFIDDEEVRHLMDLAHKDLAFNKMCCYG</sequence>
<name>J3MN13_ORYBR</name>
<protein>
    <recommendedName>
        <fullName evidence="2">EF-hand domain-containing protein</fullName>
    </recommendedName>
</protein>
<dbReference type="PROSITE" id="PS00018">
    <property type="entry name" value="EF_HAND_1"/>
    <property type="match status" value="2"/>
</dbReference>
<feature type="domain" description="EF-hand" evidence="2">
    <location>
        <begin position="18"/>
        <end position="53"/>
    </location>
</feature>
<organism evidence="3">
    <name type="scientific">Oryza brachyantha</name>
    <name type="common">malo sina</name>
    <dbReference type="NCBI Taxonomy" id="4533"/>
    <lineage>
        <taxon>Eukaryota</taxon>
        <taxon>Viridiplantae</taxon>
        <taxon>Streptophyta</taxon>
        <taxon>Embryophyta</taxon>
        <taxon>Tracheophyta</taxon>
        <taxon>Spermatophyta</taxon>
        <taxon>Magnoliopsida</taxon>
        <taxon>Liliopsida</taxon>
        <taxon>Poales</taxon>
        <taxon>Poaceae</taxon>
        <taxon>BOP clade</taxon>
        <taxon>Oryzoideae</taxon>
        <taxon>Oryzeae</taxon>
        <taxon>Oryzinae</taxon>
        <taxon>Oryza</taxon>
    </lineage>
</organism>
<dbReference type="SMART" id="SM00054">
    <property type="entry name" value="EFh"/>
    <property type="match status" value="2"/>
</dbReference>
<reference evidence="3" key="1">
    <citation type="journal article" date="2013" name="Nat. Commun.">
        <title>Whole-genome sequencing of Oryza brachyantha reveals mechanisms underlying Oryza genome evolution.</title>
        <authorList>
            <person name="Chen J."/>
            <person name="Huang Q."/>
            <person name="Gao D."/>
            <person name="Wang J."/>
            <person name="Lang Y."/>
            <person name="Liu T."/>
            <person name="Li B."/>
            <person name="Bai Z."/>
            <person name="Luis Goicoechea J."/>
            <person name="Liang C."/>
            <person name="Chen C."/>
            <person name="Zhang W."/>
            <person name="Sun S."/>
            <person name="Liao Y."/>
            <person name="Zhang X."/>
            <person name="Yang L."/>
            <person name="Song C."/>
            <person name="Wang M."/>
            <person name="Shi J."/>
            <person name="Liu G."/>
            <person name="Liu J."/>
            <person name="Zhou H."/>
            <person name="Zhou W."/>
            <person name="Yu Q."/>
            <person name="An N."/>
            <person name="Chen Y."/>
            <person name="Cai Q."/>
            <person name="Wang B."/>
            <person name="Liu B."/>
            <person name="Min J."/>
            <person name="Huang Y."/>
            <person name="Wu H."/>
            <person name="Li Z."/>
            <person name="Zhang Y."/>
            <person name="Yin Y."/>
            <person name="Song W."/>
            <person name="Jiang J."/>
            <person name="Jackson S.A."/>
            <person name="Wing R.A."/>
            <person name="Wang J."/>
            <person name="Chen M."/>
        </authorList>
    </citation>
    <scope>NUCLEOTIDE SEQUENCE [LARGE SCALE GENOMIC DNA]</scope>
    <source>
        <strain evidence="3">cv. IRGC 101232</strain>
    </source>
</reference>
<evidence type="ECO:0000256" key="1">
    <source>
        <dbReference type="ARBA" id="ARBA00022837"/>
    </source>
</evidence>